<dbReference type="Proteomes" id="UP001289374">
    <property type="component" value="Unassembled WGS sequence"/>
</dbReference>
<dbReference type="PANTHER" id="PTHR37610">
    <property type="entry name" value="CCHC-TYPE DOMAIN-CONTAINING PROTEIN"/>
    <property type="match status" value="1"/>
</dbReference>
<name>A0AAE2C5R2_9LAMI</name>
<reference evidence="1" key="2">
    <citation type="journal article" date="2024" name="Plant">
        <title>Genomic evolution and insights into agronomic trait innovations of Sesamum species.</title>
        <authorList>
            <person name="Miao H."/>
            <person name="Wang L."/>
            <person name="Qu L."/>
            <person name="Liu H."/>
            <person name="Sun Y."/>
            <person name="Le M."/>
            <person name="Wang Q."/>
            <person name="Wei S."/>
            <person name="Zheng Y."/>
            <person name="Lin W."/>
            <person name="Duan Y."/>
            <person name="Cao H."/>
            <person name="Xiong S."/>
            <person name="Wang X."/>
            <person name="Wei L."/>
            <person name="Li C."/>
            <person name="Ma Q."/>
            <person name="Ju M."/>
            <person name="Zhao R."/>
            <person name="Li G."/>
            <person name="Mu C."/>
            <person name="Tian Q."/>
            <person name="Mei H."/>
            <person name="Zhang T."/>
            <person name="Gao T."/>
            <person name="Zhang H."/>
        </authorList>
    </citation>
    <scope>NUCLEOTIDE SEQUENCE</scope>
    <source>
        <strain evidence="1">K16</strain>
    </source>
</reference>
<reference evidence="1" key="1">
    <citation type="submission" date="2020-06" db="EMBL/GenBank/DDBJ databases">
        <authorList>
            <person name="Li T."/>
            <person name="Hu X."/>
            <person name="Zhang T."/>
            <person name="Song X."/>
            <person name="Zhang H."/>
            <person name="Dai N."/>
            <person name="Sheng W."/>
            <person name="Hou X."/>
            <person name="Wei L."/>
        </authorList>
    </citation>
    <scope>NUCLEOTIDE SEQUENCE</scope>
    <source>
        <strain evidence="1">K16</strain>
        <tissue evidence="1">Leaf</tissue>
    </source>
</reference>
<proteinExistence type="predicted"/>
<sequence>MSVIIALRAKMKLGFIDRKYAIPDKVSDNYETWIQVDSMVTSWILNTMTKRVSKAFLYTKSSKQLWLDLEEMYGENNGSLVYQLCCAIALITQGTSNVIEYFNNLTALWDELECLMPTKTCTCGLCTRGFTKIMDEEANLTKAYSMVLRVERQRLVNMQTNDSNAGNSVDDLDKVKRYLDDLFTIKDLGHAKYFLGLELARSSHGTYISQRVKYDSESSPLLPSSDRYRRLIGRLLYIGFSRPDISNLAFLTKHLDIDCHLVHDHFKRGFILPRHIPSAQQVADLFTKGLPAALFSRLLSKLGMLSDAPT</sequence>
<evidence type="ECO:0000313" key="2">
    <source>
        <dbReference type="Proteomes" id="UP001289374"/>
    </source>
</evidence>
<dbReference type="EMBL" id="JACGWL010000001">
    <property type="protein sequence ID" value="KAK4410117.1"/>
    <property type="molecule type" value="Genomic_DNA"/>
</dbReference>
<gene>
    <name evidence="1" type="ORF">Sango_0084700</name>
</gene>
<evidence type="ECO:0000313" key="1">
    <source>
        <dbReference type="EMBL" id="KAK4410117.1"/>
    </source>
</evidence>
<dbReference type="AlphaFoldDB" id="A0AAE2C5R2"/>
<accession>A0AAE2C5R2</accession>
<organism evidence="1 2">
    <name type="scientific">Sesamum angolense</name>
    <dbReference type="NCBI Taxonomy" id="2727404"/>
    <lineage>
        <taxon>Eukaryota</taxon>
        <taxon>Viridiplantae</taxon>
        <taxon>Streptophyta</taxon>
        <taxon>Embryophyta</taxon>
        <taxon>Tracheophyta</taxon>
        <taxon>Spermatophyta</taxon>
        <taxon>Magnoliopsida</taxon>
        <taxon>eudicotyledons</taxon>
        <taxon>Gunneridae</taxon>
        <taxon>Pentapetalae</taxon>
        <taxon>asterids</taxon>
        <taxon>lamiids</taxon>
        <taxon>Lamiales</taxon>
        <taxon>Pedaliaceae</taxon>
        <taxon>Sesamum</taxon>
    </lineage>
</organism>
<protein>
    <submittedName>
        <fullName evidence="1">Copia protein</fullName>
    </submittedName>
</protein>
<comment type="caution">
    <text evidence="1">The sequence shown here is derived from an EMBL/GenBank/DDBJ whole genome shotgun (WGS) entry which is preliminary data.</text>
</comment>
<dbReference type="PANTHER" id="PTHR37610:SF40">
    <property type="entry name" value="OS01G0909600 PROTEIN"/>
    <property type="match status" value="1"/>
</dbReference>
<keyword evidence="2" id="KW-1185">Reference proteome</keyword>